<dbReference type="Pfam" id="PF00288">
    <property type="entry name" value="GHMP_kinases_N"/>
    <property type="match status" value="1"/>
</dbReference>
<keyword evidence="9 13" id="KW-0418">Kinase</keyword>
<dbReference type="InterPro" id="IPR013750">
    <property type="entry name" value="GHMP_kinase_C_dom"/>
</dbReference>
<keyword evidence="17" id="KW-1185">Reference proteome</keyword>
<dbReference type="SUPFAM" id="SSF55060">
    <property type="entry name" value="GHMP Kinase, C-terminal domain"/>
    <property type="match status" value="1"/>
</dbReference>
<dbReference type="Proteomes" id="UP001162834">
    <property type="component" value="Chromosome"/>
</dbReference>
<dbReference type="InterPro" id="IPR000870">
    <property type="entry name" value="Homoserine_kinase"/>
</dbReference>
<dbReference type="PROSITE" id="PS00627">
    <property type="entry name" value="GHMP_KINASES_ATP"/>
    <property type="match status" value="1"/>
</dbReference>
<sequence>MHRRRVIRVPASSANLGPGFDAFAAALGFHLELEVEETGTFAVETELDVPRDRSNLLVRAFEWLHPADGLTFRVRSTIPMSGGMGSSAAAVVAGLLAADHLYELDADVLALASEIEGHPDNVAAALHGGFVICADGAAVRFDPPPALEAIIVVPGDPVRTEEARAALPEAVPMADAVFNVAHGALLVLGLVQGDLELVGRGLADRLHQPRRAHLYPRSMELVAAARSLGAVGASISGAGPTVLVWTHVEQTGAVFGALREWSAGWATVQRAAFEPAGADVREL</sequence>
<dbReference type="PANTHER" id="PTHR20861:SF1">
    <property type="entry name" value="HOMOSERINE KINASE"/>
    <property type="match status" value="1"/>
</dbReference>
<dbReference type="InterPro" id="IPR014721">
    <property type="entry name" value="Ribsml_uS5_D2-typ_fold_subgr"/>
</dbReference>
<dbReference type="RefSeq" id="WP_259311893.1">
    <property type="nucleotide sequence ID" value="NZ_CP087164.1"/>
</dbReference>
<dbReference type="NCBIfam" id="TIGR00191">
    <property type="entry name" value="thrB"/>
    <property type="match status" value="1"/>
</dbReference>
<gene>
    <name evidence="13 16" type="primary">thrB</name>
    <name evidence="16" type="ORF">DSM104329_04272</name>
</gene>
<evidence type="ECO:0000256" key="12">
    <source>
        <dbReference type="ARBA" id="ARBA00049954"/>
    </source>
</evidence>
<evidence type="ECO:0000256" key="3">
    <source>
        <dbReference type="ARBA" id="ARBA00012078"/>
    </source>
</evidence>
<feature type="binding site" evidence="13">
    <location>
        <begin position="79"/>
        <end position="89"/>
    </location>
    <ligand>
        <name>ATP</name>
        <dbReference type="ChEBI" id="CHEBI:30616"/>
    </ligand>
</feature>
<dbReference type="AlphaFoldDB" id="A0A9E6Y1T1"/>
<name>A0A9E6Y1T1_9ACTN</name>
<dbReference type="HAMAP" id="MF_00384">
    <property type="entry name" value="Homoser_kinase"/>
    <property type="match status" value="1"/>
</dbReference>
<evidence type="ECO:0000259" key="15">
    <source>
        <dbReference type="Pfam" id="PF08544"/>
    </source>
</evidence>
<dbReference type="SUPFAM" id="SSF54211">
    <property type="entry name" value="Ribosomal protein S5 domain 2-like"/>
    <property type="match status" value="1"/>
</dbReference>
<evidence type="ECO:0000313" key="17">
    <source>
        <dbReference type="Proteomes" id="UP001162834"/>
    </source>
</evidence>
<evidence type="ECO:0000256" key="8">
    <source>
        <dbReference type="ARBA" id="ARBA00022741"/>
    </source>
</evidence>
<feature type="domain" description="GHMP kinase N-terminal" evidence="14">
    <location>
        <begin position="55"/>
        <end position="129"/>
    </location>
</feature>
<keyword evidence="7 13" id="KW-0791">Threonine biosynthesis</keyword>
<protein>
    <recommendedName>
        <fullName evidence="4 13">Homoserine kinase</fullName>
        <shortName evidence="13">HK</shortName>
        <shortName evidence="13">HSK</shortName>
        <ecNumber evidence="3 13">2.7.1.39</ecNumber>
    </recommendedName>
</protein>
<dbReference type="EC" id="2.7.1.39" evidence="3 13"/>
<dbReference type="Pfam" id="PF08544">
    <property type="entry name" value="GHMP_kinases_C"/>
    <property type="match status" value="1"/>
</dbReference>
<dbReference type="Gene3D" id="3.30.70.890">
    <property type="entry name" value="GHMP kinase, C-terminal domain"/>
    <property type="match status" value="1"/>
</dbReference>
<dbReference type="EMBL" id="CP087164">
    <property type="protein sequence ID" value="UGS37851.1"/>
    <property type="molecule type" value="Genomic_DNA"/>
</dbReference>
<dbReference type="GO" id="GO:0005737">
    <property type="term" value="C:cytoplasm"/>
    <property type="evidence" value="ECO:0007669"/>
    <property type="project" value="UniProtKB-SubCell"/>
</dbReference>
<evidence type="ECO:0000256" key="7">
    <source>
        <dbReference type="ARBA" id="ARBA00022697"/>
    </source>
</evidence>
<evidence type="ECO:0000256" key="4">
    <source>
        <dbReference type="ARBA" id="ARBA00017858"/>
    </source>
</evidence>
<keyword evidence="8 13" id="KW-0547">Nucleotide-binding</keyword>
<feature type="domain" description="GHMP kinase C-terminal" evidence="15">
    <location>
        <begin position="189"/>
        <end position="246"/>
    </location>
</feature>
<evidence type="ECO:0000256" key="6">
    <source>
        <dbReference type="ARBA" id="ARBA00022679"/>
    </source>
</evidence>
<evidence type="ECO:0000256" key="11">
    <source>
        <dbReference type="ARBA" id="ARBA00049375"/>
    </source>
</evidence>
<evidence type="ECO:0000256" key="5">
    <source>
        <dbReference type="ARBA" id="ARBA00022605"/>
    </source>
</evidence>
<evidence type="ECO:0000259" key="14">
    <source>
        <dbReference type="Pfam" id="PF00288"/>
    </source>
</evidence>
<dbReference type="PIRSF" id="PIRSF000676">
    <property type="entry name" value="Homoser_kin"/>
    <property type="match status" value="1"/>
</dbReference>
<evidence type="ECO:0000256" key="9">
    <source>
        <dbReference type="ARBA" id="ARBA00022777"/>
    </source>
</evidence>
<keyword evidence="5 13" id="KW-0028">Amino-acid biosynthesis</keyword>
<comment type="subcellular location">
    <subcellularLocation>
        <location evidence="13">Cytoplasm</location>
    </subcellularLocation>
</comment>
<proteinExistence type="inferred from homology"/>
<evidence type="ECO:0000256" key="1">
    <source>
        <dbReference type="ARBA" id="ARBA00005015"/>
    </source>
</evidence>
<dbReference type="PANTHER" id="PTHR20861">
    <property type="entry name" value="HOMOSERINE/4-DIPHOSPHOCYTIDYL-2-C-METHYL-D-ERYTHRITOL KINASE"/>
    <property type="match status" value="1"/>
</dbReference>
<dbReference type="GO" id="GO:0009088">
    <property type="term" value="P:threonine biosynthetic process"/>
    <property type="evidence" value="ECO:0007669"/>
    <property type="project" value="UniProtKB-UniRule"/>
</dbReference>
<dbReference type="GO" id="GO:0004413">
    <property type="term" value="F:homoserine kinase activity"/>
    <property type="evidence" value="ECO:0007669"/>
    <property type="project" value="UniProtKB-UniRule"/>
</dbReference>
<comment type="similarity">
    <text evidence="2 13">Belongs to the GHMP kinase family. Homoserine kinase subfamily.</text>
</comment>
<keyword evidence="10 13" id="KW-0067">ATP-binding</keyword>
<dbReference type="InterPro" id="IPR036554">
    <property type="entry name" value="GHMP_kinase_C_sf"/>
</dbReference>
<evidence type="ECO:0000256" key="13">
    <source>
        <dbReference type="HAMAP-Rule" id="MF_00384"/>
    </source>
</evidence>
<dbReference type="InterPro" id="IPR020568">
    <property type="entry name" value="Ribosomal_Su5_D2-typ_SF"/>
</dbReference>
<dbReference type="GO" id="GO:0005524">
    <property type="term" value="F:ATP binding"/>
    <property type="evidence" value="ECO:0007669"/>
    <property type="project" value="UniProtKB-UniRule"/>
</dbReference>
<organism evidence="16 17">
    <name type="scientific">Capillimicrobium parvum</name>
    <dbReference type="NCBI Taxonomy" id="2884022"/>
    <lineage>
        <taxon>Bacteria</taxon>
        <taxon>Bacillati</taxon>
        <taxon>Actinomycetota</taxon>
        <taxon>Thermoleophilia</taxon>
        <taxon>Solirubrobacterales</taxon>
        <taxon>Capillimicrobiaceae</taxon>
        <taxon>Capillimicrobium</taxon>
    </lineage>
</organism>
<dbReference type="Gene3D" id="3.30.230.10">
    <property type="match status" value="1"/>
</dbReference>
<evidence type="ECO:0000256" key="10">
    <source>
        <dbReference type="ARBA" id="ARBA00022840"/>
    </source>
</evidence>
<reference evidence="16" key="1">
    <citation type="journal article" date="2022" name="Int. J. Syst. Evol. Microbiol.">
        <title>Pseudomonas aegrilactucae sp. nov. and Pseudomonas morbosilactucae sp. nov., pathogens causing bacterial rot of lettuce in Japan.</title>
        <authorList>
            <person name="Sawada H."/>
            <person name="Fujikawa T."/>
            <person name="Satou M."/>
        </authorList>
    </citation>
    <scope>NUCLEOTIDE SEQUENCE</scope>
    <source>
        <strain evidence="16">0166_1</strain>
    </source>
</reference>
<dbReference type="InterPro" id="IPR006204">
    <property type="entry name" value="GHMP_kinase_N_dom"/>
</dbReference>
<keyword evidence="13" id="KW-0963">Cytoplasm</keyword>
<comment type="function">
    <text evidence="12 13">Catalyzes the ATP-dependent phosphorylation of L-homoserine to L-homoserine phosphate.</text>
</comment>
<evidence type="ECO:0000256" key="2">
    <source>
        <dbReference type="ARBA" id="ARBA00007370"/>
    </source>
</evidence>
<dbReference type="PRINTS" id="PR00958">
    <property type="entry name" value="HOMSERKINASE"/>
</dbReference>
<dbReference type="KEGG" id="sbae:DSM104329_04272"/>
<accession>A0A9E6Y1T1</accession>
<evidence type="ECO:0000313" key="16">
    <source>
        <dbReference type="EMBL" id="UGS37851.1"/>
    </source>
</evidence>
<comment type="catalytic activity">
    <reaction evidence="11 13">
        <text>L-homoserine + ATP = O-phospho-L-homoserine + ADP + H(+)</text>
        <dbReference type="Rhea" id="RHEA:13985"/>
        <dbReference type="ChEBI" id="CHEBI:15378"/>
        <dbReference type="ChEBI" id="CHEBI:30616"/>
        <dbReference type="ChEBI" id="CHEBI:57476"/>
        <dbReference type="ChEBI" id="CHEBI:57590"/>
        <dbReference type="ChEBI" id="CHEBI:456216"/>
        <dbReference type="EC" id="2.7.1.39"/>
    </reaction>
</comment>
<dbReference type="InterPro" id="IPR006203">
    <property type="entry name" value="GHMP_knse_ATP-bd_CS"/>
</dbReference>
<keyword evidence="6 13" id="KW-0808">Transferase</keyword>
<comment type="pathway">
    <text evidence="1 13">Amino-acid biosynthesis; L-threonine biosynthesis; L-threonine from L-aspartate: step 4/5.</text>
</comment>